<feature type="region of interest" description="Disordered" evidence="1">
    <location>
        <begin position="79"/>
        <end position="98"/>
    </location>
</feature>
<feature type="domain" description="UspA" evidence="2">
    <location>
        <begin position="48"/>
        <end position="183"/>
    </location>
</feature>
<protein>
    <submittedName>
        <fullName evidence="3">Nucleotide-binding universal stress UspA family protein</fullName>
    </submittedName>
</protein>
<feature type="compositionally biased region" description="Basic and acidic residues" evidence="1">
    <location>
        <begin position="79"/>
        <end position="90"/>
    </location>
</feature>
<dbReference type="RefSeq" id="WP_239072863.1">
    <property type="nucleotide sequence ID" value="NZ_BAABFI010000001.1"/>
</dbReference>
<dbReference type="InterPro" id="IPR006016">
    <property type="entry name" value="UspA"/>
</dbReference>
<dbReference type="InterPro" id="IPR014729">
    <property type="entry name" value="Rossmann-like_a/b/a_fold"/>
</dbReference>
<organism evidence="3 4">
    <name type="scientific">Cellulomonas oligotrophica</name>
    <dbReference type="NCBI Taxonomy" id="931536"/>
    <lineage>
        <taxon>Bacteria</taxon>
        <taxon>Bacillati</taxon>
        <taxon>Actinomycetota</taxon>
        <taxon>Actinomycetes</taxon>
        <taxon>Micrococcales</taxon>
        <taxon>Cellulomonadaceae</taxon>
        <taxon>Cellulomonas</taxon>
    </lineage>
</organism>
<dbReference type="AlphaFoldDB" id="A0A7Y9FFU0"/>
<dbReference type="Pfam" id="PF00582">
    <property type="entry name" value="Usp"/>
    <property type="match status" value="1"/>
</dbReference>
<name>A0A7Y9FFU0_9CELL</name>
<dbReference type="SUPFAM" id="SSF52402">
    <property type="entry name" value="Adenine nucleotide alpha hydrolases-like"/>
    <property type="match status" value="1"/>
</dbReference>
<evidence type="ECO:0000256" key="1">
    <source>
        <dbReference type="SAM" id="MobiDB-lite"/>
    </source>
</evidence>
<dbReference type="Gene3D" id="3.40.50.620">
    <property type="entry name" value="HUPs"/>
    <property type="match status" value="1"/>
</dbReference>
<evidence type="ECO:0000259" key="2">
    <source>
        <dbReference type="Pfam" id="PF00582"/>
    </source>
</evidence>
<dbReference type="Proteomes" id="UP000577956">
    <property type="component" value="Unassembled WGS sequence"/>
</dbReference>
<evidence type="ECO:0000313" key="3">
    <source>
        <dbReference type="EMBL" id="NYD86530.1"/>
    </source>
</evidence>
<evidence type="ECO:0000313" key="4">
    <source>
        <dbReference type="Proteomes" id="UP000577956"/>
    </source>
</evidence>
<dbReference type="EMBL" id="JACCBK010000001">
    <property type="protein sequence ID" value="NYD86530.1"/>
    <property type="molecule type" value="Genomic_DNA"/>
</dbReference>
<accession>A0A7Y9FFU0</accession>
<gene>
    <name evidence="3" type="ORF">BKA21_002079</name>
</gene>
<comment type="caution">
    <text evidence="3">The sequence shown here is derived from an EMBL/GenBank/DDBJ whole genome shotgun (WGS) entry which is preliminary data.</text>
</comment>
<sequence length="195" mass="20646">MPRAGAESGGAGDVEAAMVRQVPQPGDERMVEPRGHPLVVGVVPGQPALVLRTAAAWAAATGGALHCAYADPSRHVVEEHPDGSVRHAPVDADADDDGWRSREADLRAACEEVLAGTGVTWHVHYLAGRPDRALTHLARAVDAAAFVVGTRAPGAGARMREMVEGSVAVGLARHQHRPVLVVPLRVVDWSERAWR</sequence>
<proteinExistence type="predicted"/>
<reference evidence="3 4" key="1">
    <citation type="submission" date="2020-07" db="EMBL/GenBank/DDBJ databases">
        <title>Sequencing the genomes of 1000 actinobacteria strains.</title>
        <authorList>
            <person name="Klenk H.-P."/>
        </authorList>
    </citation>
    <scope>NUCLEOTIDE SEQUENCE [LARGE SCALE GENOMIC DNA]</scope>
    <source>
        <strain evidence="3 4">DSM 24482</strain>
    </source>
</reference>